<gene>
    <name evidence="2" type="ORF">OG2516_16484</name>
</gene>
<dbReference type="GO" id="GO:0016020">
    <property type="term" value="C:membrane"/>
    <property type="evidence" value="ECO:0007669"/>
    <property type="project" value="TreeGrafter"/>
</dbReference>
<dbReference type="eggNOG" id="COG2267">
    <property type="taxonomic scope" value="Bacteria"/>
</dbReference>
<dbReference type="InterPro" id="IPR029058">
    <property type="entry name" value="AB_hydrolase_fold"/>
</dbReference>
<dbReference type="EMBL" id="AAOT01000008">
    <property type="protein sequence ID" value="EAR51916.1"/>
    <property type="molecule type" value="Genomic_DNA"/>
</dbReference>
<evidence type="ECO:0000313" key="2">
    <source>
        <dbReference type="EMBL" id="EAR51916.1"/>
    </source>
</evidence>
<evidence type="ECO:0000313" key="3">
    <source>
        <dbReference type="Proteomes" id="UP000003635"/>
    </source>
</evidence>
<comment type="caution">
    <text evidence="2">The sequence shown here is derived from an EMBL/GenBank/DDBJ whole genome shotgun (WGS) entry which is preliminary data.</text>
</comment>
<dbReference type="InterPro" id="IPR050266">
    <property type="entry name" value="AB_hydrolase_sf"/>
</dbReference>
<dbReference type="SUPFAM" id="SSF53474">
    <property type="entry name" value="alpha/beta-Hydrolases"/>
    <property type="match status" value="1"/>
</dbReference>
<dbReference type="STRING" id="314256.OG2516_16484"/>
<dbReference type="Pfam" id="PF00561">
    <property type="entry name" value="Abhydrolase_1"/>
    <property type="match status" value="1"/>
</dbReference>
<dbReference type="InterPro" id="IPR000073">
    <property type="entry name" value="AB_hydrolase_1"/>
</dbReference>
<dbReference type="Proteomes" id="UP000003635">
    <property type="component" value="Unassembled WGS sequence"/>
</dbReference>
<organism evidence="2 3">
    <name type="scientific">Oceanicola granulosus (strain ATCC BAA-861 / DSM 15982 / KCTC 12143 / HTCC2516)</name>
    <dbReference type="NCBI Taxonomy" id="314256"/>
    <lineage>
        <taxon>Bacteria</taxon>
        <taxon>Pseudomonadati</taxon>
        <taxon>Pseudomonadota</taxon>
        <taxon>Alphaproteobacteria</taxon>
        <taxon>Rhodobacterales</taxon>
        <taxon>Roseobacteraceae</taxon>
        <taxon>Oceanicola</taxon>
    </lineage>
</organism>
<dbReference type="PANTHER" id="PTHR43798:SF33">
    <property type="entry name" value="HYDROLASE, PUTATIVE (AFU_ORTHOLOGUE AFUA_2G14860)-RELATED"/>
    <property type="match status" value="1"/>
</dbReference>
<keyword evidence="3" id="KW-1185">Reference proteome</keyword>
<accession>Q2CGL9</accession>
<dbReference type="HOGENOM" id="CLU_020336_50_5_5"/>
<sequence length="246" mass="25953">MVLLHGLGASSAQFEFLLPGLADRHSVLMVDCPGHGGNLAEPSAPIGFAPFTELVLQLCAHLGIRDARFAGISMGSALALACAARQPELVRALVLIRPSWLAAPAPDHLALIDRCGRWLTEADPAAAQRQLEADPDYIEMRDEVPLAAASVRALFARPHAAAHAPVLSAMFHSAPFDAIRALRAIRTPAIVVGTHADSLHPVPIANATANALPDAELVILPPRYLQPDKHRAALAQLLLNPTGVAA</sequence>
<dbReference type="ESTHER" id="9rhob-q2cgl9">
    <property type="family name" value="6_AlphaBeta_hydrolase"/>
</dbReference>
<dbReference type="OrthoDB" id="7375358at2"/>
<evidence type="ECO:0000259" key="1">
    <source>
        <dbReference type="Pfam" id="PF00561"/>
    </source>
</evidence>
<proteinExistence type="predicted"/>
<name>Q2CGL9_OCEGH</name>
<dbReference type="PANTHER" id="PTHR43798">
    <property type="entry name" value="MONOACYLGLYCEROL LIPASE"/>
    <property type="match status" value="1"/>
</dbReference>
<dbReference type="RefSeq" id="WP_007257243.1">
    <property type="nucleotide sequence ID" value="NZ_CH724111.1"/>
</dbReference>
<reference evidence="2 3" key="1">
    <citation type="journal article" date="2010" name="J. Bacteriol.">
        <title>Genome sequences of Oceanicola granulosus HTCC2516(T) and Oceanicola batsensis HTCC2597(TDelta).</title>
        <authorList>
            <person name="Thrash J.C."/>
            <person name="Cho J.C."/>
            <person name="Vergin K.L."/>
            <person name="Giovannoni S.J."/>
        </authorList>
    </citation>
    <scope>NUCLEOTIDE SEQUENCE [LARGE SCALE GENOMIC DNA]</scope>
    <source>
        <strain evidence="3">ATCC BAA-861 / DSM 15982 / KCTC 12143 / HTCC2516</strain>
    </source>
</reference>
<feature type="domain" description="AB hydrolase-1" evidence="1">
    <location>
        <begin position="1"/>
        <end position="104"/>
    </location>
</feature>
<dbReference type="Gene3D" id="3.40.50.1820">
    <property type="entry name" value="alpha/beta hydrolase"/>
    <property type="match status" value="1"/>
</dbReference>
<dbReference type="PRINTS" id="PR00111">
    <property type="entry name" value="ABHYDROLASE"/>
</dbReference>
<dbReference type="AlphaFoldDB" id="Q2CGL9"/>
<protein>
    <recommendedName>
        <fullName evidence="1">AB hydrolase-1 domain-containing protein</fullName>
    </recommendedName>
</protein>